<reference evidence="1 2" key="1">
    <citation type="submission" date="2014-12" db="EMBL/GenBank/DDBJ databases">
        <title>Genome assembly of Enhygromyxa salina DSM 15201.</title>
        <authorList>
            <person name="Sharma G."/>
            <person name="Subramanian S."/>
        </authorList>
    </citation>
    <scope>NUCLEOTIDE SEQUENCE [LARGE SCALE GENOMIC DNA]</scope>
    <source>
        <strain evidence="1 2">DSM 15201</strain>
    </source>
</reference>
<protein>
    <submittedName>
        <fullName evidence="1">Uncharacterized protein</fullName>
    </submittedName>
</protein>
<name>A0A0C2CWG9_9BACT</name>
<dbReference type="EMBL" id="JMCC02000083">
    <property type="protein sequence ID" value="KIG13965.1"/>
    <property type="molecule type" value="Genomic_DNA"/>
</dbReference>
<dbReference type="AlphaFoldDB" id="A0A0C2CWG9"/>
<gene>
    <name evidence="1" type="ORF">DB30_07381</name>
</gene>
<dbReference type="Proteomes" id="UP000031599">
    <property type="component" value="Unassembled WGS sequence"/>
</dbReference>
<evidence type="ECO:0000313" key="2">
    <source>
        <dbReference type="Proteomes" id="UP000031599"/>
    </source>
</evidence>
<comment type="caution">
    <text evidence="1">The sequence shown here is derived from an EMBL/GenBank/DDBJ whole genome shotgun (WGS) entry which is preliminary data.</text>
</comment>
<evidence type="ECO:0000313" key="1">
    <source>
        <dbReference type="EMBL" id="KIG13965.1"/>
    </source>
</evidence>
<proteinExistence type="predicted"/>
<accession>A0A0C2CWG9</accession>
<sequence length="60" mass="7033">MFRSGDPEQMDDASLQFWLQIPPEDRLAVVWELSVEVFGLGCDEPVERRPPRSSFRVVRR</sequence>
<organism evidence="1 2">
    <name type="scientific">Enhygromyxa salina</name>
    <dbReference type="NCBI Taxonomy" id="215803"/>
    <lineage>
        <taxon>Bacteria</taxon>
        <taxon>Pseudomonadati</taxon>
        <taxon>Myxococcota</taxon>
        <taxon>Polyangia</taxon>
        <taxon>Nannocystales</taxon>
        <taxon>Nannocystaceae</taxon>
        <taxon>Enhygromyxa</taxon>
    </lineage>
</organism>